<dbReference type="AlphaFoldDB" id="A0A4C1VCH1"/>
<organism evidence="1 2">
    <name type="scientific">Eumeta variegata</name>
    <name type="common">Bagworm moth</name>
    <name type="synonym">Eumeta japonica</name>
    <dbReference type="NCBI Taxonomy" id="151549"/>
    <lineage>
        <taxon>Eukaryota</taxon>
        <taxon>Metazoa</taxon>
        <taxon>Ecdysozoa</taxon>
        <taxon>Arthropoda</taxon>
        <taxon>Hexapoda</taxon>
        <taxon>Insecta</taxon>
        <taxon>Pterygota</taxon>
        <taxon>Neoptera</taxon>
        <taxon>Endopterygota</taxon>
        <taxon>Lepidoptera</taxon>
        <taxon>Glossata</taxon>
        <taxon>Ditrysia</taxon>
        <taxon>Tineoidea</taxon>
        <taxon>Psychidae</taxon>
        <taxon>Oiketicinae</taxon>
        <taxon>Eumeta</taxon>
    </lineage>
</organism>
<accession>A0A4C1VCH1</accession>
<reference evidence="1 2" key="1">
    <citation type="journal article" date="2019" name="Commun. Biol.">
        <title>The bagworm genome reveals a unique fibroin gene that provides high tensile strength.</title>
        <authorList>
            <person name="Kono N."/>
            <person name="Nakamura H."/>
            <person name="Ohtoshi R."/>
            <person name="Tomita M."/>
            <person name="Numata K."/>
            <person name="Arakawa K."/>
        </authorList>
    </citation>
    <scope>NUCLEOTIDE SEQUENCE [LARGE SCALE GENOMIC DNA]</scope>
</reference>
<keyword evidence="2" id="KW-1185">Reference proteome</keyword>
<evidence type="ECO:0000313" key="1">
    <source>
        <dbReference type="EMBL" id="GBP35967.1"/>
    </source>
</evidence>
<comment type="caution">
    <text evidence="1">The sequence shown here is derived from an EMBL/GenBank/DDBJ whole genome shotgun (WGS) entry which is preliminary data.</text>
</comment>
<dbReference type="Proteomes" id="UP000299102">
    <property type="component" value="Unassembled WGS sequence"/>
</dbReference>
<gene>
    <name evidence="1" type="ORF">EVAR_91518_1</name>
</gene>
<evidence type="ECO:0000313" key="2">
    <source>
        <dbReference type="Proteomes" id="UP000299102"/>
    </source>
</evidence>
<proteinExistence type="predicted"/>
<protein>
    <submittedName>
        <fullName evidence="1">Uncharacterized protein</fullName>
    </submittedName>
</protein>
<dbReference type="EMBL" id="BGZK01000312">
    <property type="protein sequence ID" value="GBP35967.1"/>
    <property type="molecule type" value="Genomic_DNA"/>
</dbReference>
<name>A0A4C1VCH1_EUMVA</name>
<sequence length="96" mass="10360">MGMNRLENIFSNPKLSLQVSAGPNTYYSWPVQLGVASWRLYVLEFPLVISCPRPALCNYSGGDIGRSLPPTCSVPAHWQGRQLLAAPDLPCASAAA</sequence>